<evidence type="ECO:0000313" key="2">
    <source>
        <dbReference type="Proteomes" id="UP000018922"/>
    </source>
</evidence>
<dbReference type="EMBL" id="HG794546">
    <property type="protein sequence ID" value="CDK99836.1"/>
    <property type="molecule type" value="Genomic_DNA"/>
</dbReference>
<reference evidence="1 2" key="1">
    <citation type="journal article" date="2014" name="Genome Announc.">
        <title>Complete genome sequence of Magnetospirillum gryphiswaldense MSR-1.</title>
        <authorList>
            <person name="Wang X."/>
            <person name="Wang Q."/>
            <person name="Zhang W."/>
            <person name="Wang Y."/>
            <person name="Li L."/>
            <person name="Wen T."/>
            <person name="Zhang T."/>
            <person name="Zhang Y."/>
            <person name="Xu J."/>
            <person name="Hu J."/>
            <person name="Li S."/>
            <person name="Liu L."/>
            <person name="Liu J."/>
            <person name="Jiang W."/>
            <person name="Tian J."/>
            <person name="Li Y."/>
            <person name="Schuler D."/>
            <person name="Wang L."/>
            <person name="Li J."/>
        </authorList>
    </citation>
    <scope>NUCLEOTIDE SEQUENCE [LARGE SCALE GENOMIC DNA]</scope>
    <source>
        <strain evidence="2">DSM 6361 / JCM 21280 / NBRC 15271 / MSR-1</strain>
    </source>
</reference>
<organism evidence="1 2">
    <name type="scientific">Magnetospirillum gryphiswaldense (strain DSM 6361 / JCM 21280 / NBRC 15271 / MSR-1)</name>
    <dbReference type="NCBI Taxonomy" id="431944"/>
    <lineage>
        <taxon>Bacteria</taxon>
        <taxon>Pseudomonadati</taxon>
        <taxon>Pseudomonadota</taxon>
        <taxon>Alphaproteobacteria</taxon>
        <taxon>Rhodospirillales</taxon>
        <taxon>Rhodospirillaceae</taxon>
        <taxon>Magnetospirillum</taxon>
    </lineage>
</organism>
<name>V6F6C0_MAGGM</name>
<sequence length="154" mass="16758">MTGNSLIVHVPRKNPVDIATLLLGTNRCSVRVPDQLQRIFAIAGIKCNTNSGCKVCVFFIDKKRLRACVKNLASKGLGLSHDHKSAADNKKLIPSKPGERISWLQQLAKTLCSFYENPVTAMVPESIIDTVQPIQINVDQGHKPSIAASLADQA</sequence>
<proteinExistence type="predicted"/>
<dbReference type="HOGENOM" id="CLU_1702144_0_0_5"/>
<dbReference type="Proteomes" id="UP000018922">
    <property type="component" value="Chromosome I"/>
</dbReference>
<keyword evidence="2" id="KW-1185">Reference proteome</keyword>
<protein>
    <submittedName>
        <fullName evidence="1">Uncharacterized protein</fullName>
    </submittedName>
</protein>
<evidence type="ECO:0000313" key="1">
    <source>
        <dbReference type="EMBL" id="CDK99836.1"/>
    </source>
</evidence>
<dbReference type="AlphaFoldDB" id="V6F6C0"/>
<accession>V6F6C0</accession>
<gene>
    <name evidence="1" type="ordered locus">MGMSRv2__2621</name>
</gene>
<dbReference type="KEGG" id="mgy:MGMSRv2__2621"/>